<name>A0A060N8U1_CLOBO</name>
<reference evidence="2" key="1">
    <citation type="submission" date="2013-10" db="EMBL/GenBank/DDBJ databases">
        <title>Draft genome sequence of Clostridium botulinum type B strain Osaka05.</title>
        <authorList>
            <person name="Sakaguchi Y."/>
            <person name="Hosomi K."/>
            <person name="Uchiyama J."/>
            <person name="Ogura Y."/>
            <person name="Sakaguchi M."/>
            <person name="Kohda T."/>
            <person name="Mukamoto M."/>
            <person name="Misawa N."/>
            <person name="Matsuzaki S."/>
            <person name="Hayashi T."/>
            <person name="Kozaki S."/>
        </authorList>
    </citation>
    <scope>NUCLEOTIDE SEQUENCE</scope>
    <source>
        <strain evidence="2">Osaka05</strain>
    </source>
</reference>
<accession>A0A060N8U1</accession>
<feature type="compositionally biased region" description="Basic residues" evidence="1">
    <location>
        <begin position="248"/>
        <end position="259"/>
    </location>
</feature>
<gene>
    <name evidence="2" type="ORF">CBO05P1_209</name>
</gene>
<evidence type="ECO:0000313" key="2">
    <source>
        <dbReference type="EMBL" id="BAO04928.1"/>
    </source>
</evidence>
<sequence>MDKDFFVQISNNMLIENKNLKENYLLSNEALLIYILIIQTMTLRNYCTFSIYHLLDCLCVSHKQTITIEKIKNCLLELNQMNIFTYYEDVYFNKQVKDISKIKRGDKYFVEANYIFDDNFFIVYDDEIKKILDYCKGKKNIDKFKLAGYFCYLIMRMNKENKICYPSFDKIEFDVGIGIRAIMSYNTILKELKLIDYINGGYRVVRGKVKQDVNYYCRYEDRECLEEYSKRFKEDNSLKSQTNSEKKKSNKKRSLKQKINHLEKVGDTTGARQIKEAYDNL</sequence>
<dbReference type="EMBL" id="BA000058">
    <property type="protein sequence ID" value="BAO04928.1"/>
    <property type="molecule type" value="Genomic_DNA"/>
</dbReference>
<proteinExistence type="predicted"/>
<protein>
    <submittedName>
        <fullName evidence="2">Uncharacterized protein</fullName>
    </submittedName>
</protein>
<dbReference type="Proteomes" id="UP000054164">
    <property type="component" value="Unassembled WGS sequence"/>
</dbReference>
<evidence type="ECO:0000256" key="1">
    <source>
        <dbReference type="SAM" id="MobiDB-lite"/>
    </source>
</evidence>
<feature type="region of interest" description="Disordered" evidence="1">
    <location>
        <begin position="236"/>
        <end position="259"/>
    </location>
</feature>
<dbReference type="HOGENOM" id="CLU_989374_0_0_9"/>
<dbReference type="AlphaFoldDB" id="A0A060N8U1"/>
<dbReference type="RefSeq" id="WP_030032016.1">
    <property type="nucleotide sequence ID" value="NZ_BA000058.1"/>
</dbReference>
<organism evidence="2">
    <name type="scientific">Clostridium botulinum B str. Osaka05</name>
    <dbReference type="NCBI Taxonomy" id="1407017"/>
    <lineage>
        <taxon>Bacteria</taxon>
        <taxon>Bacillati</taxon>
        <taxon>Bacillota</taxon>
        <taxon>Clostridia</taxon>
        <taxon>Eubacteriales</taxon>
        <taxon>Clostridiaceae</taxon>
        <taxon>Clostridium</taxon>
    </lineage>
</organism>